<dbReference type="Proteomes" id="UP000078340">
    <property type="component" value="Unassembled WGS sequence"/>
</dbReference>
<gene>
    <name evidence="2" type="ORF">VFPFJ_01824</name>
</gene>
<evidence type="ECO:0000313" key="3">
    <source>
        <dbReference type="Proteomes" id="UP000078340"/>
    </source>
</evidence>
<evidence type="ECO:0000313" key="2">
    <source>
        <dbReference type="EMBL" id="OAQ92663.1"/>
    </source>
</evidence>
<dbReference type="AlphaFoldDB" id="A0A179HTI8"/>
<feature type="region of interest" description="Disordered" evidence="1">
    <location>
        <begin position="1"/>
        <end position="28"/>
    </location>
</feature>
<sequence length="171" mass="18944">MRHDLHCESQRPPSSGITCPPPQAPRMRPQTACIKASRQLSAARAGSPVTPLWPAAVALARAATYRGSLLSYCLRRCRHHFPVASLLLRSAHHVRSPPRNLGSVLRFECHLSLSRWQTALLIPSLGGCRLQLLARLPWGSGDSARVPRVAGHVEERRPPGIHLVVFFFFDI</sequence>
<comment type="caution">
    <text evidence="2">The sequence shown here is derived from an EMBL/GenBank/DDBJ whole genome shotgun (WGS) entry which is preliminary data.</text>
</comment>
<name>A0A179HTI8_PURLI</name>
<accession>A0A179HTI8</accession>
<dbReference type="EMBL" id="LSBI01000002">
    <property type="protein sequence ID" value="OAQ92663.1"/>
    <property type="molecule type" value="Genomic_DNA"/>
</dbReference>
<protein>
    <submittedName>
        <fullName evidence="2">Uncharacterized protein</fullName>
    </submittedName>
</protein>
<reference evidence="2 3" key="1">
    <citation type="submission" date="2016-02" db="EMBL/GenBank/DDBJ databases">
        <title>Biosynthesis of antibiotic leucinostatins and their inhibition on Phytophthora in bio-control Purpureocillium lilacinum.</title>
        <authorList>
            <person name="Wang G."/>
            <person name="Liu Z."/>
            <person name="Lin R."/>
            <person name="Li E."/>
            <person name="Mao Z."/>
            <person name="Ling J."/>
            <person name="Yin W."/>
            <person name="Xie B."/>
        </authorList>
    </citation>
    <scope>NUCLEOTIDE SEQUENCE [LARGE SCALE GENOMIC DNA]</scope>
    <source>
        <strain evidence="2">PLFJ-1</strain>
    </source>
</reference>
<organism evidence="2 3">
    <name type="scientific">Purpureocillium lilacinum</name>
    <name type="common">Paecilomyces lilacinus</name>
    <dbReference type="NCBI Taxonomy" id="33203"/>
    <lineage>
        <taxon>Eukaryota</taxon>
        <taxon>Fungi</taxon>
        <taxon>Dikarya</taxon>
        <taxon>Ascomycota</taxon>
        <taxon>Pezizomycotina</taxon>
        <taxon>Sordariomycetes</taxon>
        <taxon>Hypocreomycetidae</taxon>
        <taxon>Hypocreales</taxon>
        <taxon>Ophiocordycipitaceae</taxon>
        <taxon>Purpureocillium</taxon>
    </lineage>
</organism>
<evidence type="ECO:0000256" key="1">
    <source>
        <dbReference type="SAM" id="MobiDB-lite"/>
    </source>
</evidence>
<proteinExistence type="predicted"/>